<dbReference type="InterPro" id="IPR017441">
    <property type="entry name" value="Protein_kinase_ATP_BS"/>
</dbReference>
<evidence type="ECO:0000256" key="14">
    <source>
        <dbReference type="ARBA" id="ARBA00023136"/>
    </source>
</evidence>
<evidence type="ECO:0000256" key="11">
    <source>
        <dbReference type="ARBA" id="ARBA00022777"/>
    </source>
</evidence>
<dbReference type="Gene3D" id="3.30.200.20">
    <property type="entry name" value="Phosphorylase Kinase, domain 1"/>
    <property type="match status" value="1"/>
</dbReference>
<dbReference type="PROSITE" id="PS00107">
    <property type="entry name" value="PROTEIN_KINASE_ATP"/>
    <property type="match status" value="1"/>
</dbReference>
<evidence type="ECO:0000256" key="9">
    <source>
        <dbReference type="ARBA" id="ARBA00022737"/>
    </source>
</evidence>
<evidence type="ECO:0000256" key="18">
    <source>
        <dbReference type="SAM" id="Phobius"/>
    </source>
</evidence>
<protein>
    <recommendedName>
        <fullName evidence="3">non-specific serine/threonine protein kinase</fullName>
        <ecNumber evidence="3">2.7.11.1</ecNumber>
    </recommendedName>
</protein>
<keyword evidence="12 16" id="KW-0067">ATP-binding</keyword>
<dbReference type="GO" id="GO:0016020">
    <property type="term" value="C:membrane"/>
    <property type="evidence" value="ECO:0007669"/>
    <property type="project" value="UniProtKB-SubCell"/>
</dbReference>
<dbReference type="FunFam" id="3.80.10.10:FF:000824">
    <property type="entry name" value="Receptor-like protein kinase HSL1 isoform A"/>
    <property type="match status" value="1"/>
</dbReference>
<feature type="region of interest" description="Disordered" evidence="17">
    <location>
        <begin position="980"/>
        <end position="1019"/>
    </location>
</feature>
<dbReference type="AlphaFoldDB" id="A0AAN8ULE2"/>
<keyword evidence="8 19" id="KW-0732">Signal</keyword>
<dbReference type="Pfam" id="PF13855">
    <property type="entry name" value="LRR_8"/>
    <property type="match status" value="1"/>
</dbReference>
<keyword evidence="7 18" id="KW-0812">Transmembrane</keyword>
<dbReference type="FunFam" id="3.80.10.10:FF:000642">
    <property type="entry name" value="Leucine-rich receptor-like protein kinase family protein"/>
    <property type="match status" value="1"/>
</dbReference>
<keyword evidence="22" id="KW-1185">Reference proteome</keyword>
<evidence type="ECO:0000313" key="21">
    <source>
        <dbReference type="EMBL" id="KAK6912763.1"/>
    </source>
</evidence>
<evidence type="ECO:0000256" key="15">
    <source>
        <dbReference type="ARBA" id="ARBA00023180"/>
    </source>
</evidence>
<dbReference type="Pfam" id="PF08263">
    <property type="entry name" value="LRRNT_2"/>
    <property type="match status" value="1"/>
</dbReference>
<dbReference type="FunFam" id="3.80.10.10:FF:000221">
    <property type="entry name" value="Leucine-rich repeat receptor-like protein kinase PXL1"/>
    <property type="match status" value="1"/>
</dbReference>
<evidence type="ECO:0000256" key="10">
    <source>
        <dbReference type="ARBA" id="ARBA00022741"/>
    </source>
</evidence>
<keyword evidence="11" id="KW-0418">Kinase</keyword>
<dbReference type="FunFam" id="1.10.510.10:FF:000714">
    <property type="entry name" value="Kinase family with leucine-rich repeat domain-containing protein"/>
    <property type="match status" value="1"/>
</dbReference>
<dbReference type="SMART" id="SM00369">
    <property type="entry name" value="LRR_TYP"/>
    <property type="match status" value="5"/>
</dbReference>
<keyword evidence="14 18" id="KW-0472">Membrane</keyword>
<dbReference type="PROSITE" id="PS00108">
    <property type="entry name" value="PROTEIN_KINASE_ST"/>
    <property type="match status" value="1"/>
</dbReference>
<evidence type="ECO:0000256" key="5">
    <source>
        <dbReference type="ARBA" id="ARBA00022614"/>
    </source>
</evidence>
<evidence type="ECO:0000256" key="13">
    <source>
        <dbReference type="ARBA" id="ARBA00022989"/>
    </source>
</evidence>
<dbReference type="Proteomes" id="UP001370490">
    <property type="component" value="Unassembled WGS sequence"/>
</dbReference>
<organism evidence="21 22">
    <name type="scientific">Dillenia turbinata</name>
    <dbReference type="NCBI Taxonomy" id="194707"/>
    <lineage>
        <taxon>Eukaryota</taxon>
        <taxon>Viridiplantae</taxon>
        <taxon>Streptophyta</taxon>
        <taxon>Embryophyta</taxon>
        <taxon>Tracheophyta</taxon>
        <taxon>Spermatophyta</taxon>
        <taxon>Magnoliopsida</taxon>
        <taxon>eudicotyledons</taxon>
        <taxon>Gunneridae</taxon>
        <taxon>Pentapetalae</taxon>
        <taxon>Dilleniales</taxon>
        <taxon>Dilleniaceae</taxon>
        <taxon>Dillenia</taxon>
    </lineage>
</organism>
<comment type="subcellular location">
    <subcellularLocation>
        <location evidence="1">Membrane</location>
    </subcellularLocation>
</comment>
<dbReference type="InterPro" id="IPR011009">
    <property type="entry name" value="Kinase-like_dom_sf"/>
</dbReference>
<dbReference type="GO" id="GO:0004674">
    <property type="term" value="F:protein serine/threonine kinase activity"/>
    <property type="evidence" value="ECO:0007669"/>
    <property type="project" value="UniProtKB-KW"/>
</dbReference>
<evidence type="ECO:0000256" key="16">
    <source>
        <dbReference type="PROSITE-ProRule" id="PRU10141"/>
    </source>
</evidence>
<dbReference type="PANTHER" id="PTHR45974:SF274">
    <property type="entry name" value="PROTEIN KINASE DOMAIN-CONTAINING PROTEIN"/>
    <property type="match status" value="1"/>
</dbReference>
<dbReference type="InterPro" id="IPR008271">
    <property type="entry name" value="Ser/Thr_kinase_AS"/>
</dbReference>
<comment type="similarity">
    <text evidence="2">Belongs to the protein kinase superfamily. Ser/Thr protein kinase family.</text>
</comment>
<dbReference type="SUPFAM" id="SSF56112">
    <property type="entry name" value="Protein kinase-like (PK-like)"/>
    <property type="match status" value="1"/>
</dbReference>
<dbReference type="InterPro" id="IPR003591">
    <property type="entry name" value="Leu-rich_rpt_typical-subtyp"/>
</dbReference>
<dbReference type="Gene3D" id="3.80.10.10">
    <property type="entry name" value="Ribonuclease Inhibitor"/>
    <property type="match status" value="4"/>
</dbReference>
<name>A0AAN8ULE2_9MAGN</name>
<keyword evidence="5" id="KW-0433">Leucine-rich repeat</keyword>
<dbReference type="CDD" id="cd14066">
    <property type="entry name" value="STKc_IRAK"/>
    <property type="match status" value="1"/>
</dbReference>
<proteinExistence type="inferred from homology"/>
<feature type="transmembrane region" description="Helical" evidence="18">
    <location>
        <begin position="635"/>
        <end position="656"/>
    </location>
</feature>
<dbReference type="PROSITE" id="PS50011">
    <property type="entry name" value="PROTEIN_KINASE_DOM"/>
    <property type="match status" value="1"/>
</dbReference>
<dbReference type="Pfam" id="PF00069">
    <property type="entry name" value="Pkinase"/>
    <property type="match status" value="1"/>
</dbReference>
<evidence type="ECO:0000256" key="19">
    <source>
        <dbReference type="SAM" id="SignalP"/>
    </source>
</evidence>
<evidence type="ECO:0000256" key="6">
    <source>
        <dbReference type="ARBA" id="ARBA00022679"/>
    </source>
</evidence>
<feature type="chain" id="PRO_5043037539" description="non-specific serine/threonine protein kinase" evidence="19">
    <location>
        <begin position="30"/>
        <end position="1019"/>
    </location>
</feature>
<feature type="signal peptide" evidence="19">
    <location>
        <begin position="1"/>
        <end position="29"/>
    </location>
</feature>
<dbReference type="FunFam" id="3.30.200.20:FF:000512">
    <property type="entry name" value="Receptor-like protein kinase HSL1"/>
    <property type="match status" value="1"/>
</dbReference>
<dbReference type="PANTHER" id="PTHR45974">
    <property type="entry name" value="RECEPTOR-LIKE PROTEIN 55"/>
    <property type="match status" value="1"/>
</dbReference>
<evidence type="ECO:0000313" key="22">
    <source>
        <dbReference type="Proteomes" id="UP001370490"/>
    </source>
</evidence>
<reference evidence="21 22" key="1">
    <citation type="submission" date="2023-12" db="EMBL/GenBank/DDBJ databases">
        <title>A high-quality genome assembly for Dillenia turbinata (Dilleniales).</title>
        <authorList>
            <person name="Chanderbali A."/>
        </authorList>
    </citation>
    <scope>NUCLEOTIDE SEQUENCE [LARGE SCALE GENOMIC DNA]</scope>
    <source>
        <strain evidence="21">LSX21</strain>
        <tissue evidence="21">Leaf</tissue>
    </source>
</reference>
<keyword evidence="10 16" id="KW-0547">Nucleotide-binding</keyword>
<dbReference type="InterPro" id="IPR000719">
    <property type="entry name" value="Prot_kinase_dom"/>
</dbReference>
<comment type="caution">
    <text evidence="21">The sequence shown here is derived from an EMBL/GenBank/DDBJ whole genome shotgun (WGS) entry which is preliminary data.</text>
</comment>
<keyword evidence="4" id="KW-0723">Serine/threonine-protein kinase</keyword>
<dbReference type="EC" id="2.7.11.1" evidence="3"/>
<dbReference type="Pfam" id="PF00560">
    <property type="entry name" value="LRR_1"/>
    <property type="match status" value="6"/>
</dbReference>
<gene>
    <name evidence="21" type="ORF">RJ641_022364</name>
</gene>
<dbReference type="InterPro" id="IPR013210">
    <property type="entry name" value="LRR_N_plant-typ"/>
</dbReference>
<keyword evidence="9" id="KW-0677">Repeat</keyword>
<evidence type="ECO:0000256" key="7">
    <source>
        <dbReference type="ARBA" id="ARBA00022692"/>
    </source>
</evidence>
<sequence>MAKIPLPILKFPLLFLTASLFVVPFLVNSQLSDDQTILLELKKQWGNPRSIENWNDTSSPCDWPEINCTGNAVTGLLLSNKDIVEPIPSIICNLKNLTYISLSYNYIPYTFPTVLYNCTSLEYLDLSQNYFVGEIPADIDRLSTHLKFLNLGANNFSNDVPAAIGRLPELQTLHLYQNEFNGTFSENIGNLSNLEVLTLAYNELFVPSPIPEEFGNLRNLKYLWMTAANLIGGIPQSFGNLEKLEHLDLAINFLTGSIPASIFQFKNLEYLYLFRNNFSGGIPQLINSTNLVEIDLSANKLTGPIPEGFGNQQNLTLLCLFSNQLTGEIPVKIGQIPSLQYFKIWKNRLNGTLPPELGLKSQLLGFEVSDNAFTGQLPQNLCSKGALLGVVAFNNFLSGEIPKSLGNCNSLRTVQLYNNSFSGAVPEGLWTATNLTSLLLSGNSFSGELPSRLAWNLTRLQIDGNKFSGEIPVGVSTWSSLIVFQASNNQFSGGIPEELTSLSQINSILLDGNQLSGKIPGNIIAWNFLNTLNLSRNSLSGQIPASLGNLQGLNYLDLSQNHFSGQIPPQLGHLRLNALNLSSNQLSGQIPNEFDNLAYEYSFLNNSNLCADTPVLDLSSCSKTKSGKKLSTSNLAMIIAAVAIFLVAILLAFLLVRDYRKKKLARDSSAWKLTSFQKLYFTEANILSSLVDGNLIGSGGSGKVYRIPINHMGSAVAVKRISNSKNLDQKLEKEFLAEVEILGTIKHANIVKLLCCISRENSKLLVYEYMENQSLDRWLHGRQTGAWNNGSVRDVVLDWPTRLQIALGAAQGLCYMHHDCLPPIIHRDVKSSNILLDSEFKARIADFGLARILAKRGEPNTMSAVAGSFGYIAPEYAYTTRVNEKIDVYSFGVVLLELVTGREPNCGGNDRSLAEWAWKHYGDGNMIEDALDEEIKEPSNVEGMTLVFKLGLICTSTLPSARPTMKEVVQVIRQYTTMQSDGESKWGNEKDGSPLLGIPNHKRSKRVSNEDEERFGCGV</sequence>
<feature type="domain" description="Protein kinase" evidence="20">
    <location>
        <begin position="690"/>
        <end position="976"/>
    </location>
</feature>
<evidence type="ECO:0000259" key="20">
    <source>
        <dbReference type="PROSITE" id="PS50011"/>
    </source>
</evidence>
<dbReference type="SMART" id="SM00220">
    <property type="entry name" value="S_TKc"/>
    <property type="match status" value="1"/>
</dbReference>
<evidence type="ECO:0000256" key="12">
    <source>
        <dbReference type="ARBA" id="ARBA00022840"/>
    </source>
</evidence>
<dbReference type="FunFam" id="3.80.10.10:FF:000041">
    <property type="entry name" value="LRR receptor-like serine/threonine-protein kinase ERECTA"/>
    <property type="match status" value="1"/>
</dbReference>
<dbReference type="GO" id="GO:0005524">
    <property type="term" value="F:ATP binding"/>
    <property type="evidence" value="ECO:0007669"/>
    <property type="project" value="UniProtKB-UniRule"/>
</dbReference>
<evidence type="ECO:0000256" key="3">
    <source>
        <dbReference type="ARBA" id="ARBA00012513"/>
    </source>
</evidence>
<keyword evidence="6" id="KW-0808">Transferase</keyword>
<feature type="compositionally biased region" description="Basic and acidic residues" evidence="17">
    <location>
        <begin position="982"/>
        <end position="992"/>
    </location>
</feature>
<evidence type="ECO:0000256" key="8">
    <source>
        <dbReference type="ARBA" id="ARBA00022729"/>
    </source>
</evidence>
<dbReference type="InterPro" id="IPR001611">
    <property type="entry name" value="Leu-rich_rpt"/>
</dbReference>
<evidence type="ECO:0000256" key="4">
    <source>
        <dbReference type="ARBA" id="ARBA00022527"/>
    </source>
</evidence>
<dbReference type="EMBL" id="JBAMMX010000027">
    <property type="protein sequence ID" value="KAK6912763.1"/>
    <property type="molecule type" value="Genomic_DNA"/>
</dbReference>
<keyword evidence="13 18" id="KW-1133">Transmembrane helix</keyword>
<evidence type="ECO:0000256" key="1">
    <source>
        <dbReference type="ARBA" id="ARBA00004370"/>
    </source>
</evidence>
<feature type="binding site" evidence="16">
    <location>
        <position position="719"/>
    </location>
    <ligand>
        <name>ATP</name>
        <dbReference type="ChEBI" id="CHEBI:30616"/>
    </ligand>
</feature>
<evidence type="ECO:0000256" key="2">
    <source>
        <dbReference type="ARBA" id="ARBA00008684"/>
    </source>
</evidence>
<dbReference type="InterPro" id="IPR032675">
    <property type="entry name" value="LRR_dom_sf"/>
</dbReference>
<dbReference type="SUPFAM" id="SSF52058">
    <property type="entry name" value="L domain-like"/>
    <property type="match status" value="2"/>
</dbReference>
<keyword evidence="15" id="KW-0325">Glycoprotein</keyword>
<accession>A0AAN8ULE2</accession>
<dbReference type="Gene3D" id="1.10.510.10">
    <property type="entry name" value="Transferase(Phosphotransferase) domain 1"/>
    <property type="match status" value="1"/>
</dbReference>
<evidence type="ECO:0000256" key="17">
    <source>
        <dbReference type="SAM" id="MobiDB-lite"/>
    </source>
</evidence>